<dbReference type="AlphaFoldDB" id="A0A2N7NCS5"/>
<reference evidence="2 4" key="4">
    <citation type="submission" date="2019-04" db="EMBL/GenBank/DDBJ databases">
        <title>A reverse ecology approach based on a biological definition of microbial populations.</title>
        <authorList>
            <person name="Arevalo P."/>
            <person name="Vaninsberghe D."/>
            <person name="Elsherbini J."/>
            <person name="Gore J."/>
            <person name="Polz M."/>
        </authorList>
    </citation>
    <scope>NUCLEOTIDE SEQUENCE [LARGE SCALE GENOMIC DNA]</scope>
    <source>
        <strain evidence="2 4">10N.222.45.A8</strain>
    </source>
</reference>
<dbReference type="SUPFAM" id="SSF47413">
    <property type="entry name" value="lambda repressor-like DNA-binding domains"/>
    <property type="match status" value="1"/>
</dbReference>
<dbReference type="Gene3D" id="1.10.260.40">
    <property type="entry name" value="lambda repressor-like DNA-binding domains"/>
    <property type="match status" value="1"/>
</dbReference>
<gene>
    <name evidence="1" type="ORF">BCS92_23760</name>
    <name evidence="2" type="ORF">FC057_24445</name>
</gene>
<evidence type="ECO:0000313" key="3">
    <source>
        <dbReference type="Proteomes" id="UP000235579"/>
    </source>
</evidence>
<name>A0A2N7NCS5_9VIBR</name>
<reference evidence="3" key="1">
    <citation type="submission" date="2016-07" db="EMBL/GenBank/DDBJ databases">
        <title>Nontailed viruses are major unrecognized killers of bacteria in the ocean.</title>
        <authorList>
            <person name="Kauffman K."/>
            <person name="Hussain F."/>
            <person name="Yang J."/>
            <person name="Arevalo P."/>
            <person name="Brown J."/>
            <person name="Cutler M."/>
            <person name="Kelly L."/>
            <person name="Polz M.F."/>
        </authorList>
    </citation>
    <scope>NUCLEOTIDE SEQUENCE [LARGE SCALE GENOMIC DNA]</scope>
    <source>
        <strain evidence="3">10N.222.48.A2</strain>
    </source>
</reference>
<dbReference type="CDD" id="cd00093">
    <property type="entry name" value="HTH_XRE"/>
    <property type="match status" value="1"/>
</dbReference>
<dbReference type="EMBL" id="MDBP01000084">
    <property type="protein sequence ID" value="PMP09854.1"/>
    <property type="molecule type" value="Genomic_DNA"/>
</dbReference>
<sequence>MGRGNIQVSTVASAALTHFATMLTIQRKEKKITVEETCSRVGVSKPTMIKILKGDPSVSIGLYFETAWVLGVPLFEPDENQFAIKRKTNAKIEALLPNRVRRKKVILDDDF</sequence>
<reference evidence="1" key="2">
    <citation type="submission" date="2016-07" db="EMBL/GenBank/DDBJ databases">
        <authorList>
            <person name="Wan K."/>
            <person name="Booth B."/>
            <person name="Spirohn K."/>
            <person name="Hao T."/>
            <person name="Hu Y."/>
            <person name="Calderwood M."/>
            <person name="Hill D."/>
            <person name="Mohr S."/>
            <person name="Vidal M."/>
            <person name="Celniker S."/>
            <person name="Perrimon N."/>
        </authorList>
    </citation>
    <scope>NUCLEOTIDE SEQUENCE</scope>
    <source>
        <strain evidence="1">10N.222.48.A2</strain>
    </source>
</reference>
<evidence type="ECO:0000313" key="1">
    <source>
        <dbReference type="EMBL" id="PMP09854.1"/>
    </source>
</evidence>
<accession>A0A2N7NCS5</accession>
<evidence type="ECO:0000313" key="4">
    <source>
        <dbReference type="Proteomes" id="UP000308018"/>
    </source>
</evidence>
<dbReference type="Proteomes" id="UP000308018">
    <property type="component" value="Unassembled WGS sequence"/>
</dbReference>
<dbReference type="GO" id="GO:0003677">
    <property type="term" value="F:DNA binding"/>
    <property type="evidence" value="ECO:0007669"/>
    <property type="project" value="InterPro"/>
</dbReference>
<organism evidence="1 3">
    <name type="scientific">Vibrio tasmaniensis</name>
    <dbReference type="NCBI Taxonomy" id="212663"/>
    <lineage>
        <taxon>Bacteria</taxon>
        <taxon>Pseudomonadati</taxon>
        <taxon>Pseudomonadota</taxon>
        <taxon>Gammaproteobacteria</taxon>
        <taxon>Vibrionales</taxon>
        <taxon>Vibrionaceae</taxon>
        <taxon>Vibrio</taxon>
    </lineage>
</organism>
<evidence type="ECO:0000313" key="2">
    <source>
        <dbReference type="EMBL" id="TKG26433.1"/>
    </source>
</evidence>
<dbReference type="Proteomes" id="UP000235579">
    <property type="component" value="Unassembled WGS sequence"/>
</dbReference>
<dbReference type="InterPro" id="IPR010982">
    <property type="entry name" value="Lambda_DNA-bd_dom_sf"/>
</dbReference>
<reference evidence="1" key="3">
    <citation type="journal article" date="2018" name="Nature">
        <title>A major lineage of non-tailed dsDNA viruses as unrecognized killers of marine bacteria.</title>
        <authorList>
            <person name="Kauffman K.M."/>
            <person name="Hussain F.A."/>
            <person name="Yang J."/>
            <person name="Arevalo P."/>
            <person name="Brown J.M."/>
            <person name="Chang W.K."/>
            <person name="VanInsberghe D."/>
            <person name="Elsherbini J."/>
            <person name="Sharma R.S."/>
            <person name="Cutler M.B."/>
            <person name="Kelly L."/>
            <person name="Polz M.F."/>
        </authorList>
    </citation>
    <scope>NUCLEOTIDE SEQUENCE</scope>
    <source>
        <strain evidence="1">10N.222.48.A2</strain>
    </source>
</reference>
<dbReference type="RefSeq" id="WP_017100095.1">
    <property type="nucleotide sequence ID" value="NZ_MDBG01000175.1"/>
</dbReference>
<dbReference type="EMBL" id="SYVV01000076">
    <property type="protein sequence ID" value="TKG26433.1"/>
    <property type="molecule type" value="Genomic_DNA"/>
</dbReference>
<protein>
    <submittedName>
        <fullName evidence="1 2">Transcriptional regulator</fullName>
    </submittedName>
</protein>
<comment type="caution">
    <text evidence="1">The sequence shown here is derived from an EMBL/GenBank/DDBJ whole genome shotgun (WGS) entry which is preliminary data.</text>
</comment>
<proteinExistence type="predicted"/>
<dbReference type="InterPro" id="IPR001387">
    <property type="entry name" value="Cro/C1-type_HTH"/>
</dbReference>